<sequence length="697" mass="75668">MGADRGGPLPTLERAWELYRAGDLGGAEAVARAIVQRAVLGEQAATAEAAHLVGVILAQTGRTAEAVTFMAWAAGADPGRASYHSNLCEMRRQTGDRAGAVAAGRAAVAADPAYAAGHNNLGIALFETGALEEAIACYGRAIALRPAFAEAHNNLGNALRAKGLPNEAIAAFRAALAQRGHYPEAWHNLGNVLREQGDFREADAAFHTAIAQRRDYVEPYNSLALSLFAQERSEEAFAVLALAIAAAPDRPEPAFYLAQGLLNERKAEGARSACQRALRANPHHVPTLVLLARILRDLERGDEAMEAARRALALAPDDLDALNVLGLLLMETGDLRGACALFERALANDPASVNSRINLVAARKVRPNEDMVAALAGALAAETGETDRIPLHYALGKAYDDLGRHAEAMEQFIAGARLKRAQLTYDEPASLATFERIRAIFTPAFMAERAGMGHARARPIFIVGMPRSGSTLVEQILASHPAIQGGGEMDLFHRAVNRIDQAFGGMVHYPELMHLIERPEMAEITSAYLDALPARAPGKRLVADKMLNNYFYLGLIHILFPRAVIIHCRRDPVDTAISCFSKLFRDDLPYSYDFGELARHHHAYAGLMAHWDEVLPEGTILPMDYEAVVGDIEGAARRLIAACGEEWDPVCLKFHETERPVRTASITQVREPLYATSVGRWRRYGPAIQPLLDALGR</sequence>
<feature type="repeat" description="TPR" evidence="1">
    <location>
        <begin position="285"/>
        <end position="318"/>
    </location>
</feature>
<feature type="repeat" description="TPR" evidence="1">
    <location>
        <begin position="319"/>
        <end position="352"/>
    </location>
</feature>
<dbReference type="InterPro" id="IPR027417">
    <property type="entry name" value="P-loop_NTPase"/>
</dbReference>
<evidence type="ECO:0000313" key="3">
    <source>
        <dbReference type="EMBL" id="MDR6332500.1"/>
    </source>
</evidence>
<evidence type="ECO:0000313" key="4">
    <source>
        <dbReference type="Proteomes" id="UP001144397"/>
    </source>
</evidence>
<dbReference type="SMART" id="SM00028">
    <property type="entry name" value="TPR"/>
    <property type="match status" value="9"/>
</dbReference>
<dbReference type="Gene3D" id="1.25.40.10">
    <property type="entry name" value="Tetratricopeptide repeat domain"/>
    <property type="match status" value="2"/>
</dbReference>
<evidence type="ECO:0000313" key="5">
    <source>
        <dbReference type="Proteomes" id="UP001245370"/>
    </source>
</evidence>
<proteinExistence type="predicted"/>
<dbReference type="Gene3D" id="3.40.50.300">
    <property type="entry name" value="P-loop containing nucleotide triphosphate hydrolases"/>
    <property type="match status" value="1"/>
</dbReference>
<dbReference type="GeneID" id="95762217"/>
<evidence type="ECO:0000256" key="1">
    <source>
        <dbReference type="PROSITE-ProRule" id="PRU00339"/>
    </source>
</evidence>
<organism evidence="2 4">
    <name type="scientific">Xanthobacter flavus</name>
    <dbReference type="NCBI Taxonomy" id="281"/>
    <lineage>
        <taxon>Bacteria</taxon>
        <taxon>Pseudomonadati</taxon>
        <taxon>Pseudomonadota</taxon>
        <taxon>Alphaproteobacteria</taxon>
        <taxon>Hyphomicrobiales</taxon>
        <taxon>Xanthobacteraceae</taxon>
        <taxon>Xanthobacter</taxon>
    </lineage>
</organism>
<dbReference type="SUPFAM" id="SSF48452">
    <property type="entry name" value="TPR-like"/>
    <property type="match status" value="2"/>
</dbReference>
<dbReference type="PANTHER" id="PTHR44809:SF1">
    <property type="entry name" value="PROTEIN O-MANNOSYL-TRANSFERASE TMTC1"/>
    <property type="match status" value="1"/>
</dbReference>
<keyword evidence="5" id="KW-1185">Reference proteome</keyword>
<dbReference type="InterPro" id="IPR052943">
    <property type="entry name" value="TMTC_O-mannosyl-trnsfr"/>
</dbReference>
<dbReference type="Pfam" id="PF13469">
    <property type="entry name" value="Sulfotransfer_3"/>
    <property type="match status" value="1"/>
</dbReference>
<feature type="repeat" description="TPR" evidence="1">
    <location>
        <begin position="115"/>
        <end position="148"/>
    </location>
</feature>
<gene>
    <name evidence="3" type="ORF">GGQ86_000947</name>
    <name evidence="2" type="ORF">XFLAVUS301_14230</name>
</gene>
<protein>
    <submittedName>
        <fullName evidence="2">Sulfotransferase</fullName>
    </submittedName>
    <submittedName>
        <fullName evidence="3">Tetratricopeptide (TPR) repeat protein</fullName>
    </submittedName>
</protein>
<dbReference type="PANTHER" id="PTHR44809">
    <property type="match status" value="1"/>
</dbReference>
<dbReference type="EMBL" id="JAVDPY010000001">
    <property type="protein sequence ID" value="MDR6332500.1"/>
    <property type="molecule type" value="Genomic_DNA"/>
</dbReference>
<dbReference type="AlphaFoldDB" id="A0A9W6FIL6"/>
<dbReference type="PROSITE" id="PS50005">
    <property type="entry name" value="TPR"/>
    <property type="match status" value="4"/>
</dbReference>
<dbReference type="RefSeq" id="WP_281806606.1">
    <property type="nucleotide sequence ID" value="NZ_BSDO01000002.1"/>
</dbReference>
<reference evidence="3 5" key="2">
    <citation type="submission" date="2023-07" db="EMBL/GenBank/DDBJ databases">
        <title>Genomic Encyclopedia of Type Strains, Phase IV (KMG-IV): sequencing the most valuable type-strain genomes for metagenomic binning, comparative biology and taxonomic classification.</title>
        <authorList>
            <person name="Goeker M."/>
        </authorList>
    </citation>
    <scope>NUCLEOTIDE SEQUENCE [LARGE SCALE GENOMIC DNA]</scope>
    <source>
        <strain evidence="3 5">DSM 338</strain>
    </source>
</reference>
<dbReference type="Pfam" id="PF13181">
    <property type="entry name" value="TPR_8"/>
    <property type="match status" value="1"/>
</dbReference>
<dbReference type="Pfam" id="PF13414">
    <property type="entry name" value="TPR_11"/>
    <property type="match status" value="1"/>
</dbReference>
<evidence type="ECO:0000313" key="2">
    <source>
        <dbReference type="EMBL" id="GLI21749.1"/>
    </source>
</evidence>
<accession>A0A9W6FIL6</accession>
<dbReference type="Pfam" id="PF13432">
    <property type="entry name" value="TPR_16"/>
    <property type="match status" value="2"/>
</dbReference>
<keyword evidence="1" id="KW-0802">TPR repeat</keyword>
<dbReference type="Proteomes" id="UP001245370">
    <property type="component" value="Unassembled WGS sequence"/>
</dbReference>
<reference evidence="2" key="1">
    <citation type="submission" date="2022-12" db="EMBL/GenBank/DDBJ databases">
        <title>Reference genome sequencing for broad-spectrum identification of bacterial and archaeal isolates by mass spectrometry.</title>
        <authorList>
            <person name="Sekiguchi Y."/>
            <person name="Tourlousse D.M."/>
        </authorList>
    </citation>
    <scope>NUCLEOTIDE SEQUENCE</scope>
    <source>
        <strain evidence="2">301</strain>
    </source>
</reference>
<dbReference type="EMBL" id="BSDO01000002">
    <property type="protein sequence ID" value="GLI21749.1"/>
    <property type="molecule type" value="Genomic_DNA"/>
</dbReference>
<comment type="caution">
    <text evidence="2">The sequence shown here is derived from an EMBL/GenBank/DDBJ whole genome shotgun (WGS) entry which is preliminary data.</text>
</comment>
<dbReference type="SUPFAM" id="SSF52540">
    <property type="entry name" value="P-loop containing nucleoside triphosphate hydrolases"/>
    <property type="match status" value="1"/>
</dbReference>
<feature type="repeat" description="TPR" evidence="1">
    <location>
        <begin position="183"/>
        <end position="216"/>
    </location>
</feature>
<dbReference type="InterPro" id="IPR019734">
    <property type="entry name" value="TPR_rpt"/>
</dbReference>
<dbReference type="InterPro" id="IPR011990">
    <property type="entry name" value="TPR-like_helical_dom_sf"/>
</dbReference>
<name>A0A9W6FIL6_XANFL</name>
<dbReference type="Proteomes" id="UP001144397">
    <property type="component" value="Unassembled WGS sequence"/>
</dbReference>